<feature type="compositionally biased region" description="Acidic residues" evidence="1">
    <location>
        <begin position="482"/>
        <end position="491"/>
    </location>
</feature>
<dbReference type="GeneID" id="11505538"/>
<feature type="compositionally biased region" description="Polar residues" evidence="1">
    <location>
        <begin position="1271"/>
        <end position="1286"/>
    </location>
</feature>
<sequence length="1503" mass="159876">MGDAFPRLEPAHADRHMDMERERALLSPVFEEQSGPPTAPAPALVVHVDIRFTDPVIRSRYCRNYGSSPGFQATNKICRGLVRRIERCSEELITRKDSGALDLFKGDTYERKPQRFEMTFRVVRRGKGEWAERTYRSYQKQPLTVAHTREVTLAVHRMIGLFLRRHDKDFRWLDSPVPEADSDQSESASSSFGDGSLSLLSVPASRFIEATQTFESLPGYSIDLCFRSRNPQRQVPTFERRTKVTSTQTTPLTLLMSEDLLWRVLQFANQGLDAKRRELDDYLQGCRLPDHDHAHPEDETVELSIRVVNRLGPAHDPVQKSIRGKFALFRHPEARDCETFFCELERHLSRVRDEADATLNGLNDFELRIVELKGVGWTLREPAKFTVGPEASYGRRTIRAALDRIQTGVGDVIRGHNIAIHIAAHKRGHLVLDKAIVAHEKRGRPKETFASHEDAQEAFVTRLRARIQKDIDKVFEDSCSIDDIPEDEDDYFSARPITPQQPESAVFDGPSPRCSPSSVRSSPAKRPALANLQVSPRPRAQRVFSLSRRSTESVRSIDYLTTARDGSVHGSSRPSSVASEHVPPPHEPGQPESPLPDTRGLLLAAAEIKPTRAFSLVSRRSSVGTRVSSASTLAEDHQTVGAKGSGHQTVTETTLEQQLPEQLPDRGQAVESMTSSDDGPSLGPSPLGISFGEATPVASSATAPADQQADARSTESKHAPPVSSPGTFVDAQENVGSSMPGKDIKSNLAGAPTGLPRSRVDDDFSTAPSTPELSTGSSSPRQSLPITPGDKDAVLRHVYPESEPEGGVVQLHPETVPEPDCKEDGNRPAEDESPDCQQASPQLAAGQSLTAEEPGHAPGDASTQRMPGDPASDLSRQTPPDAVCQQGHTSRPSTPSPEHKLAGSPEKPEGQSEVQTTHLGAELAAGPDGRSPLASCFPTAESEVQTSDPGQEPAHASSELPISSSQGEPVQGRLESPLAPEEPDAHRSEPAAEDKAMGNGPDDVTGALVAGESKAAGGPEPAAVLVVAEVATGMAHPGTESFLEPGQVDANGEQVPKVVDAWTEVDGIGLAPGNEVAGGPEPSATVQQQQQQQQQAEEEEPAAEENACRGIDSAEKSDHLGDDASTEAPAPEIVSDGDPRETTGAETDAAPDVNEASTGDKLDAPTQNLVIGVPDFEGKATEPEAVSHVRMDGVGVQDPSGLKSEIDVDAEDEASGGLRGKAFGPEIRVNGISGALGDHAAELDTTDVCTEPGAPGTNPRDKCAAVATCANELSPSGPDTSGSSAETGKAADAGSSAETSSLAEPATVERPTPEAAPPSPAPQATKDQPDLLAPSPDVSTLCNLSPVPTRSSISSDAASFFANSSTIPAFRNSVDTIRPSTDEPRQRPAGAEQLLSHADGSDSRPQTAGYLGVGLRRGSRFVEVGLRGALGDVEARRRMSLPLQRCLSPDGEAREKSRPSAPASEAGAGDGGRSGDGQSVLPRMILLLAGAVAVGKIVKKAAE</sequence>
<evidence type="ECO:0000313" key="3">
    <source>
        <dbReference type="Proteomes" id="UP000007322"/>
    </source>
</evidence>
<feature type="compositionally biased region" description="Basic and acidic residues" evidence="1">
    <location>
        <begin position="897"/>
        <end position="910"/>
    </location>
</feature>
<accession>G2Q3J1</accession>
<feature type="region of interest" description="Disordered" evidence="1">
    <location>
        <begin position="1271"/>
        <end position="1351"/>
    </location>
</feature>
<feature type="compositionally biased region" description="Pro residues" evidence="1">
    <location>
        <begin position="585"/>
        <end position="594"/>
    </location>
</feature>
<evidence type="ECO:0008006" key="4">
    <source>
        <dbReference type="Google" id="ProtNLM"/>
    </source>
</evidence>
<feature type="compositionally biased region" description="Polar residues" evidence="1">
    <location>
        <begin position="569"/>
        <end position="578"/>
    </location>
</feature>
<feature type="compositionally biased region" description="Polar residues" evidence="1">
    <location>
        <begin position="1337"/>
        <end position="1350"/>
    </location>
</feature>
<dbReference type="KEGG" id="mtm:MYCTH_2295037"/>
<feature type="compositionally biased region" description="Polar residues" evidence="1">
    <location>
        <begin position="835"/>
        <end position="850"/>
    </location>
</feature>
<keyword evidence="3" id="KW-1185">Reference proteome</keyword>
<feature type="region of interest" description="Disordered" evidence="1">
    <location>
        <begin position="616"/>
        <end position="1019"/>
    </location>
</feature>
<feature type="region of interest" description="Disordered" evidence="1">
    <location>
        <begin position="482"/>
        <end position="548"/>
    </location>
</feature>
<dbReference type="OMA" id="HSMRYPG"/>
<feature type="compositionally biased region" description="Low complexity" evidence="1">
    <location>
        <begin position="675"/>
        <end position="705"/>
    </location>
</feature>
<dbReference type="eggNOG" id="ENOG502QQV3">
    <property type="taxonomic scope" value="Eukaryota"/>
</dbReference>
<feature type="region of interest" description="Disordered" evidence="1">
    <location>
        <begin position="1372"/>
        <end position="1409"/>
    </location>
</feature>
<dbReference type="HOGENOM" id="CLU_002296_0_0_1"/>
<feature type="region of interest" description="Disordered" evidence="1">
    <location>
        <begin position="1064"/>
        <end position="1167"/>
    </location>
</feature>
<evidence type="ECO:0000313" key="2">
    <source>
        <dbReference type="EMBL" id="AEO53547.1"/>
    </source>
</evidence>
<dbReference type="Proteomes" id="UP000007322">
    <property type="component" value="Chromosome 1"/>
</dbReference>
<feature type="region of interest" description="Disordered" evidence="1">
    <location>
        <begin position="1444"/>
        <end position="1476"/>
    </location>
</feature>
<feature type="compositionally biased region" description="Basic and acidic residues" evidence="1">
    <location>
        <begin position="789"/>
        <end position="800"/>
    </location>
</feature>
<feature type="compositionally biased region" description="Basic and acidic residues" evidence="1">
    <location>
        <begin position="983"/>
        <end position="996"/>
    </location>
</feature>
<dbReference type="InParanoid" id="G2Q3J1"/>
<protein>
    <recommendedName>
        <fullName evidence="4">Pt repeat family protein</fullName>
    </recommendedName>
</protein>
<reference evidence="2 3" key="1">
    <citation type="journal article" date="2011" name="Nat. Biotechnol.">
        <title>Comparative genomic analysis of the thermophilic biomass-degrading fungi Myceliophthora thermophila and Thielavia terrestris.</title>
        <authorList>
            <person name="Berka R.M."/>
            <person name="Grigoriev I.V."/>
            <person name="Otillar R."/>
            <person name="Salamov A."/>
            <person name="Grimwood J."/>
            <person name="Reid I."/>
            <person name="Ishmael N."/>
            <person name="John T."/>
            <person name="Darmond C."/>
            <person name="Moisan M.-C."/>
            <person name="Henrissat B."/>
            <person name="Coutinho P.M."/>
            <person name="Lombard V."/>
            <person name="Natvig D.O."/>
            <person name="Lindquist E."/>
            <person name="Schmutz J."/>
            <person name="Lucas S."/>
            <person name="Harris P."/>
            <person name="Powlowski J."/>
            <person name="Bellemare A."/>
            <person name="Taylor D."/>
            <person name="Butler G."/>
            <person name="de Vries R.P."/>
            <person name="Allijn I.E."/>
            <person name="van den Brink J."/>
            <person name="Ushinsky S."/>
            <person name="Storms R."/>
            <person name="Powell A.J."/>
            <person name="Paulsen I.T."/>
            <person name="Elbourne L.D.H."/>
            <person name="Baker S.E."/>
            <person name="Magnuson J."/>
            <person name="LaBoissiere S."/>
            <person name="Clutterbuck A.J."/>
            <person name="Martinez D."/>
            <person name="Wogulis M."/>
            <person name="de Leon A.L."/>
            <person name="Rey M.W."/>
            <person name="Tsang A."/>
        </authorList>
    </citation>
    <scope>NUCLEOTIDE SEQUENCE [LARGE SCALE GENOMIC DNA]</scope>
    <source>
        <strain evidence="3">ATCC 42464 / BCRC 31852 / DSM 1799</strain>
    </source>
</reference>
<feature type="compositionally biased region" description="Basic and acidic residues" evidence="1">
    <location>
        <begin position="819"/>
        <end position="830"/>
    </location>
</feature>
<feature type="compositionally biased region" description="Polar residues" evidence="1">
    <location>
        <begin position="766"/>
        <end position="785"/>
    </location>
</feature>
<gene>
    <name evidence="2" type="ORF">MYCTH_2295037</name>
</gene>
<evidence type="ECO:0000256" key="1">
    <source>
        <dbReference type="SAM" id="MobiDB-lite"/>
    </source>
</evidence>
<dbReference type="OrthoDB" id="5144858at2759"/>
<feature type="region of interest" description="Disordered" evidence="1">
    <location>
        <begin position="1184"/>
        <end position="1225"/>
    </location>
</feature>
<feature type="compositionally biased region" description="Low complexity" evidence="1">
    <location>
        <begin position="616"/>
        <end position="631"/>
    </location>
</feature>
<dbReference type="RefSeq" id="XP_003658792.1">
    <property type="nucleotide sequence ID" value="XM_003658744.1"/>
</dbReference>
<name>G2Q3J1_THET4</name>
<feature type="compositionally biased region" description="Low complexity" evidence="1">
    <location>
        <begin position="510"/>
        <end position="527"/>
    </location>
</feature>
<dbReference type="STRING" id="573729.G2Q3J1"/>
<dbReference type="VEuPathDB" id="FungiDB:MYCTH_2295037"/>
<feature type="compositionally biased region" description="Low complexity" evidence="1">
    <location>
        <begin position="651"/>
        <end position="662"/>
    </location>
</feature>
<proteinExistence type="predicted"/>
<dbReference type="EMBL" id="CP003002">
    <property type="protein sequence ID" value="AEO53547.1"/>
    <property type="molecule type" value="Genomic_DNA"/>
</dbReference>
<feature type="region of interest" description="Disordered" evidence="1">
    <location>
        <begin position="562"/>
        <end position="597"/>
    </location>
</feature>
<feature type="compositionally biased region" description="Basic and acidic residues" evidence="1">
    <location>
        <begin position="1112"/>
        <end position="1122"/>
    </location>
</feature>
<organism evidence="2 3">
    <name type="scientific">Thermothelomyces thermophilus (strain ATCC 42464 / BCRC 31852 / DSM 1799)</name>
    <name type="common">Sporotrichum thermophile</name>
    <dbReference type="NCBI Taxonomy" id="573729"/>
    <lineage>
        <taxon>Eukaryota</taxon>
        <taxon>Fungi</taxon>
        <taxon>Dikarya</taxon>
        <taxon>Ascomycota</taxon>
        <taxon>Pezizomycotina</taxon>
        <taxon>Sordariomycetes</taxon>
        <taxon>Sordariomycetidae</taxon>
        <taxon>Sordariales</taxon>
        <taxon>Chaetomiaceae</taxon>
        <taxon>Thermothelomyces</taxon>
    </lineage>
</organism>